<keyword evidence="8" id="KW-0456">Lyase</keyword>
<dbReference type="PANTHER" id="PTHR42704:SF17">
    <property type="entry name" value="RIBULOSE BISPHOSPHATE CARBOXYLASE LARGE CHAIN"/>
    <property type="match status" value="1"/>
</dbReference>
<reference evidence="15" key="1">
    <citation type="submission" date="2018-11" db="EMBL/GenBank/DDBJ databases">
        <authorList>
            <consortium name="Genoscope - CEA"/>
            <person name="William W."/>
        </authorList>
    </citation>
    <scope>NUCLEOTIDE SEQUENCE</scope>
</reference>
<dbReference type="InterPro" id="IPR020878">
    <property type="entry name" value="RuBisCo_large_chain_AS"/>
</dbReference>
<comment type="catalytic activity">
    <reaction evidence="12">
        <text>D-ribulose 1,5-bisphosphate + O2 = 2-phosphoglycolate + (2R)-3-phosphoglycerate + 2 H(+)</text>
        <dbReference type="Rhea" id="RHEA:36631"/>
        <dbReference type="ChEBI" id="CHEBI:15378"/>
        <dbReference type="ChEBI" id="CHEBI:15379"/>
        <dbReference type="ChEBI" id="CHEBI:57870"/>
        <dbReference type="ChEBI" id="CHEBI:58033"/>
        <dbReference type="ChEBI" id="CHEBI:58272"/>
    </reaction>
</comment>
<dbReference type="InterPro" id="IPR033966">
    <property type="entry name" value="RuBisCO"/>
</dbReference>
<dbReference type="SUPFAM" id="SSF51649">
    <property type="entry name" value="RuBisCo, C-terminal domain"/>
    <property type="match status" value="1"/>
</dbReference>
<evidence type="ECO:0000256" key="5">
    <source>
        <dbReference type="ARBA" id="ARBA00022640"/>
    </source>
</evidence>
<evidence type="ECO:0000256" key="13">
    <source>
        <dbReference type="ARBA" id="ARBA00049469"/>
    </source>
</evidence>
<dbReference type="AlphaFoldDB" id="A0A3P6GZQ2"/>
<keyword evidence="3" id="KW-0488">Methylation</keyword>
<evidence type="ECO:0000256" key="3">
    <source>
        <dbReference type="ARBA" id="ARBA00022481"/>
    </source>
</evidence>
<evidence type="ECO:0000256" key="7">
    <source>
        <dbReference type="ARBA" id="ARBA00023033"/>
    </source>
</evidence>
<evidence type="ECO:0000256" key="12">
    <source>
        <dbReference type="ARBA" id="ARBA00048059"/>
    </source>
</evidence>
<dbReference type="GO" id="GO:0016984">
    <property type="term" value="F:ribulose-bisphosphate carboxylase activity"/>
    <property type="evidence" value="ECO:0007669"/>
    <property type="project" value="UniProtKB-EC"/>
</dbReference>
<comment type="function">
    <text evidence="10">RuBisCO catalyzes two reactions: the carboxylation of D-ribulose 1,5-bisphosphate, the primary event in carbon dioxide fixation, as well as the oxidative fragmentation of the pentose substrate in the photorespiration process. Both reactions occur simultaneously and in competition at the same active site.</text>
</comment>
<evidence type="ECO:0000256" key="2">
    <source>
        <dbReference type="ARBA" id="ARBA00012287"/>
    </source>
</evidence>
<comment type="subcellular location">
    <subcellularLocation>
        <location evidence="1">Plastid</location>
    </subcellularLocation>
</comment>
<evidence type="ECO:0000256" key="10">
    <source>
        <dbReference type="ARBA" id="ARBA00025664"/>
    </source>
</evidence>
<feature type="domain" description="Ribulose bisphosphate carboxylase large subunit C-terminal" evidence="14">
    <location>
        <begin position="2"/>
        <end position="66"/>
    </location>
</feature>
<evidence type="ECO:0000256" key="6">
    <source>
        <dbReference type="ARBA" id="ARBA00023002"/>
    </source>
</evidence>
<name>A0A3P6GZQ2_BRAOL</name>
<protein>
    <recommendedName>
        <fullName evidence="2">ribulose-bisphosphate carboxylase</fullName>
        <ecNumber evidence="2">4.1.1.39</ecNumber>
    </recommendedName>
</protein>
<accession>A0A3P6GZQ2</accession>
<dbReference type="EMBL" id="LR031907">
    <property type="protein sequence ID" value="VDD65896.1"/>
    <property type="molecule type" value="Genomic_DNA"/>
</dbReference>
<dbReference type="InterPro" id="IPR036376">
    <property type="entry name" value="RuBisCO_lsu_C_sf"/>
</dbReference>
<dbReference type="PANTHER" id="PTHR42704">
    <property type="entry name" value="RIBULOSE BISPHOSPHATE CARBOXYLASE"/>
    <property type="match status" value="1"/>
</dbReference>
<keyword evidence="5" id="KW-0934">Plastid</keyword>
<dbReference type="GO" id="GO:0009536">
    <property type="term" value="C:plastid"/>
    <property type="evidence" value="ECO:0007669"/>
    <property type="project" value="UniProtKB-SubCell"/>
</dbReference>
<evidence type="ECO:0000313" key="15">
    <source>
        <dbReference type="EMBL" id="VDD65896.1"/>
    </source>
</evidence>
<keyword evidence="7" id="KW-0503">Monooxygenase</keyword>
<organism evidence="15">
    <name type="scientific">Brassica oleracea</name>
    <name type="common">Wild cabbage</name>
    <dbReference type="NCBI Taxonomy" id="3712"/>
    <lineage>
        <taxon>Eukaryota</taxon>
        <taxon>Viridiplantae</taxon>
        <taxon>Streptophyta</taxon>
        <taxon>Embryophyta</taxon>
        <taxon>Tracheophyta</taxon>
        <taxon>Spermatophyta</taxon>
        <taxon>Magnoliopsida</taxon>
        <taxon>eudicotyledons</taxon>
        <taxon>Gunneridae</taxon>
        <taxon>Pentapetalae</taxon>
        <taxon>rosids</taxon>
        <taxon>malvids</taxon>
        <taxon>Brassicales</taxon>
        <taxon>Brassicaceae</taxon>
        <taxon>Brassiceae</taxon>
        <taxon>Brassica</taxon>
    </lineage>
</organism>
<evidence type="ECO:0000256" key="1">
    <source>
        <dbReference type="ARBA" id="ARBA00004474"/>
    </source>
</evidence>
<proteinExistence type="predicted"/>
<dbReference type="GO" id="GO:0019253">
    <property type="term" value="P:reductive pentose-phosphate cycle"/>
    <property type="evidence" value="ECO:0007669"/>
    <property type="project" value="UniProtKB-KW"/>
</dbReference>
<dbReference type="InterPro" id="IPR000685">
    <property type="entry name" value="RuBisCO_lsu_C"/>
</dbReference>
<evidence type="ECO:0000256" key="4">
    <source>
        <dbReference type="ARBA" id="ARBA00022567"/>
    </source>
</evidence>
<keyword evidence="6" id="KW-0560">Oxidoreductase</keyword>
<dbReference type="EC" id="4.1.1.39" evidence="2"/>
<dbReference type="Gene3D" id="3.20.20.110">
    <property type="entry name" value="Ribulose bisphosphate carboxylase, large subunit, C-terminal domain"/>
    <property type="match status" value="1"/>
</dbReference>
<evidence type="ECO:0000256" key="11">
    <source>
        <dbReference type="ARBA" id="ARBA00025888"/>
    </source>
</evidence>
<evidence type="ECO:0000256" key="9">
    <source>
        <dbReference type="ARBA" id="ARBA00023300"/>
    </source>
</evidence>
<sequence>MVSKLKDKLNKYGRPLLGCTIKPKLGLSAKNYGRAVYECLRGGLDFTKDDENVNSQPFYALERPFLILCRSYL</sequence>
<evidence type="ECO:0000256" key="8">
    <source>
        <dbReference type="ARBA" id="ARBA00023239"/>
    </source>
</evidence>
<comment type="catalytic activity">
    <reaction evidence="13">
        <text>2 (2R)-3-phosphoglycerate + 2 H(+) = D-ribulose 1,5-bisphosphate + CO2 + H2O</text>
        <dbReference type="Rhea" id="RHEA:23124"/>
        <dbReference type="ChEBI" id="CHEBI:15377"/>
        <dbReference type="ChEBI" id="CHEBI:15378"/>
        <dbReference type="ChEBI" id="CHEBI:16526"/>
        <dbReference type="ChEBI" id="CHEBI:57870"/>
        <dbReference type="ChEBI" id="CHEBI:58272"/>
        <dbReference type="EC" id="4.1.1.39"/>
    </reaction>
</comment>
<dbReference type="GO" id="GO:0000287">
    <property type="term" value="F:magnesium ion binding"/>
    <property type="evidence" value="ECO:0007669"/>
    <property type="project" value="InterPro"/>
</dbReference>
<dbReference type="Pfam" id="PF00016">
    <property type="entry name" value="RuBisCO_large"/>
    <property type="match status" value="1"/>
</dbReference>
<dbReference type="PROSITE" id="PS00157">
    <property type="entry name" value="RUBISCO_LARGE"/>
    <property type="match status" value="1"/>
</dbReference>
<dbReference type="GO" id="GO:0004497">
    <property type="term" value="F:monooxygenase activity"/>
    <property type="evidence" value="ECO:0007669"/>
    <property type="project" value="UniProtKB-KW"/>
</dbReference>
<comment type="subunit">
    <text evidence="11">Heterohexadecamer of 8 large chains and 8 small chains; disulfide-linked. The disulfide link is formed within the large subunit homodimers.</text>
</comment>
<gene>
    <name evidence="15" type="ORF">BOLSC47T61124H</name>
</gene>
<keyword evidence="9" id="KW-0120">Carbon dioxide fixation</keyword>
<keyword evidence="4" id="KW-0113">Calvin cycle</keyword>
<evidence type="ECO:0000259" key="14">
    <source>
        <dbReference type="Pfam" id="PF00016"/>
    </source>
</evidence>